<dbReference type="InterPro" id="IPR011701">
    <property type="entry name" value="MFS"/>
</dbReference>
<name>A0ABP6XN14_9ACTN</name>
<dbReference type="InterPro" id="IPR020846">
    <property type="entry name" value="MFS_dom"/>
</dbReference>
<keyword evidence="4 6" id="KW-1133">Transmembrane helix</keyword>
<dbReference type="PROSITE" id="PS50850">
    <property type="entry name" value="MFS"/>
    <property type="match status" value="1"/>
</dbReference>
<feature type="transmembrane region" description="Helical" evidence="6">
    <location>
        <begin position="147"/>
        <end position="167"/>
    </location>
</feature>
<feature type="transmembrane region" description="Helical" evidence="6">
    <location>
        <begin position="297"/>
        <end position="317"/>
    </location>
</feature>
<keyword evidence="9" id="KW-1185">Reference proteome</keyword>
<organism evidence="8 9">
    <name type="scientific">Nonomuraea rosea</name>
    <dbReference type="NCBI Taxonomy" id="638574"/>
    <lineage>
        <taxon>Bacteria</taxon>
        <taxon>Bacillati</taxon>
        <taxon>Actinomycetota</taxon>
        <taxon>Actinomycetes</taxon>
        <taxon>Streptosporangiales</taxon>
        <taxon>Streptosporangiaceae</taxon>
        <taxon>Nonomuraea</taxon>
    </lineage>
</organism>
<gene>
    <name evidence="8" type="ORF">GCM10022419_058520</name>
</gene>
<protein>
    <submittedName>
        <fullName evidence="8">MFS transporter</fullName>
    </submittedName>
</protein>
<dbReference type="SUPFAM" id="SSF103473">
    <property type="entry name" value="MFS general substrate transporter"/>
    <property type="match status" value="1"/>
</dbReference>
<keyword evidence="3 6" id="KW-0812">Transmembrane</keyword>
<dbReference type="CDD" id="cd06173">
    <property type="entry name" value="MFS_MefA_like"/>
    <property type="match status" value="1"/>
</dbReference>
<evidence type="ECO:0000256" key="3">
    <source>
        <dbReference type="ARBA" id="ARBA00022692"/>
    </source>
</evidence>
<keyword evidence="5 6" id="KW-0472">Membrane</keyword>
<dbReference type="PANTHER" id="PTHR23513:SF6">
    <property type="entry name" value="MAJOR FACILITATOR SUPERFAMILY ASSOCIATED DOMAIN-CONTAINING PROTEIN"/>
    <property type="match status" value="1"/>
</dbReference>
<feature type="transmembrane region" description="Helical" evidence="6">
    <location>
        <begin position="263"/>
        <end position="285"/>
    </location>
</feature>
<sequence>MSGLGAEIGELALPSLALITLGATAAEASWVRAAMLAPFLLVTLWFGVIVDRRARRPLMIGADLVRGAVLVLVCLLALGGWLTIPLLIAATAVLGTMTVLYQLADFAFLPQIVPERHLIGANAKITATQSAIQIAGSGVGGALVQVLTAPIAVVMNALGYLLSGLLISRVRLPEPRPGAAELRPGAVEPWPGAVELRPGAVELRPGAPVRRSAIAEAKTGLSLLLRHPILRALAAEAALWNFGNEIFMLALAVHVLGDAAAGPMILGLIVTCGGVGAFVGSVSSARLTARYGYGRSLLVSLVLGNTAPLLGVLGAALVPAGAFPFLSAAFLISGIGIGVANSQSTSIRQIAVTEEVRGRVNAGYRLASWGALSIGALVGGVLTTILGPVAAALAGTAVMALASLPVALSPARHVRTIEEVAPRSPLLTGRPS</sequence>
<feature type="transmembrane region" description="Helical" evidence="6">
    <location>
        <begin position="323"/>
        <end position="341"/>
    </location>
</feature>
<feature type="transmembrane region" description="Helical" evidence="6">
    <location>
        <begin position="64"/>
        <end position="94"/>
    </location>
</feature>
<dbReference type="Gene3D" id="1.20.1250.20">
    <property type="entry name" value="MFS general substrate transporter like domains"/>
    <property type="match status" value="1"/>
</dbReference>
<evidence type="ECO:0000256" key="1">
    <source>
        <dbReference type="ARBA" id="ARBA00004651"/>
    </source>
</evidence>
<feature type="transmembrane region" description="Helical" evidence="6">
    <location>
        <begin position="35"/>
        <end position="52"/>
    </location>
</feature>
<evidence type="ECO:0000313" key="8">
    <source>
        <dbReference type="EMBL" id="GAA3569926.1"/>
    </source>
</evidence>
<reference evidence="9" key="1">
    <citation type="journal article" date="2019" name="Int. J. Syst. Evol. Microbiol.">
        <title>The Global Catalogue of Microorganisms (GCM) 10K type strain sequencing project: providing services to taxonomists for standard genome sequencing and annotation.</title>
        <authorList>
            <consortium name="The Broad Institute Genomics Platform"/>
            <consortium name="The Broad Institute Genome Sequencing Center for Infectious Disease"/>
            <person name="Wu L."/>
            <person name="Ma J."/>
        </authorList>
    </citation>
    <scope>NUCLEOTIDE SEQUENCE [LARGE SCALE GENOMIC DNA]</scope>
    <source>
        <strain evidence="9">JCM 17326</strain>
    </source>
</reference>
<evidence type="ECO:0000256" key="4">
    <source>
        <dbReference type="ARBA" id="ARBA00022989"/>
    </source>
</evidence>
<evidence type="ECO:0000313" key="9">
    <source>
        <dbReference type="Proteomes" id="UP001500630"/>
    </source>
</evidence>
<feature type="transmembrane region" description="Helical" evidence="6">
    <location>
        <begin position="362"/>
        <end position="383"/>
    </location>
</feature>
<dbReference type="Proteomes" id="UP001500630">
    <property type="component" value="Unassembled WGS sequence"/>
</dbReference>
<feature type="transmembrane region" description="Helical" evidence="6">
    <location>
        <begin position="238"/>
        <end position="257"/>
    </location>
</feature>
<comment type="subcellular location">
    <subcellularLocation>
        <location evidence="1">Cell membrane</location>
        <topology evidence="1">Multi-pass membrane protein</topology>
    </subcellularLocation>
</comment>
<dbReference type="InterPro" id="IPR036259">
    <property type="entry name" value="MFS_trans_sf"/>
</dbReference>
<feature type="transmembrane region" description="Helical" evidence="6">
    <location>
        <begin position="389"/>
        <end position="408"/>
    </location>
</feature>
<proteinExistence type="predicted"/>
<evidence type="ECO:0000256" key="2">
    <source>
        <dbReference type="ARBA" id="ARBA00022475"/>
    </source>
</evidence>
<evidence type="ECO:0000256" key="6">
    <source>
        <dbReference type="SAM" id="Phobius"/>
    </source>
</evidence>
<evidence type="ECO:0000256" key="5">
    <source>
        <dbReference type="ARBA" id="ARBA00023136"/>
    </source>
</evidence>
<evidence type="ECO:0000259" key="7">
    <source>
        <dbReference type="PROSITE" id="PS50850"/>
    </source>
</evidence>
<dbReference type="Pfam" id="PF07690">
    <property type="entry name" value="MFS_1"/>
    <property type="match status" value="1"/>
</dbReference>
<feature type="domain" description="Major facilitator superfamily (MFS) profile" evidence="7">
    <location>
        <begin position="229"/>
        <end position="432"/>
    </location>
</feature>
<dbReference type="PANTHER" id="PTHR23513">
    <property type="entry name" value="INTEGRAL MEMBRANE EFFLUX PROTEIN-RELATED"/>
    <property type="match status" value="1"/>
</dbReference>
<comment type="caution">
    <text evidence="8">The sequence shown here is derived from an EMBL/GenBank/DDBJ whole genome shotgun (WGS) entry which is preliminary data.</text>
</comment>
<accession>A0ABP6XN14</accession>
<dbReference type="EMBL" id="BAABDQ010000013">
    <property type="protein sequence ID" value="GAA3569926.1"/>
    <property type="molecule type" value="Genomic_DNA"/>
</dbReference>
<keyword evidence="2" id="KW-1003">Cell membrane</keyword>